<sequence>MPIDMQALEKLKRVMGGGDEDLRELIESFLEEAPTLITALEHAYAEADHAGARRAAHSLKSNARDMGAMELGETCACIEGCYVAGNLPAASDIGRAKALHAQAAIELSSMLRRGA</sequence>
<feature type="domain" description="HPt" evidence="3">
    <location>
        <begin position="18"/>
        <end position="115"/>
    </location>
</feature>
<dbReference type="SUPFAM" id="SSF47226">
    <property type="entry name" value="Histidine-containing phosphotransfer domain, HPT domain"/>
    <property type="match status" value="1"/>
</dbReference>
<keyword evidence="5" id="KW-1185">Reference proteome</keyword>
<accession>A0A936YWP1</accession>
<dbReference type="SMART" id="SM00073">
    <property type="entry name" value="HPT"/>
    <property type="match status" value="1"/>
</dbReference>
<keyword evidence="1" id="KW-0902">Two-component regulatory system</keyword>
<dbReference type="CDD" id="cd00088">
    <property type="entry name" value="HPT"/>
    <property type="match status" value="1"/>
</dbReference>
<keyword evidence="2" id="KW-0597">Phosphoprotein</keyword>
<dbReference type="GO" id="GO:0000160">
    <property type="term" value="P:phosphorelay signal transduction system"/>
    <property type="evidence" value="ECO:0007669"/>
    <property type="project" value="UniProtKB-KW"/>
</dbReference>
<evidence type="ECO:0000313" key="5">
    <source>
        <dbReference type="Proteomes" id="UP000633219"/>
    </source>
</evidence>
<dbReference type="InterPro" id="IPR008207">
    <property type="entry name" value="Sig_transdc_His_kin_Hpt_dom"/>
</dbReference>
<dbReference type="InterPro" id="IPR036641">
    <property type="entry name" value="HPT_dom_sf"/>
</dbReference>
<dbReference type="Pfam" id="PF01627">
    <property type="entry name" value="Hpt"/>
    <property type="match status" value="1"/>
</dbReference>
<reference evidence="4" key="1">
    <citation type="submission" date="2021-01" db="EMBL/GenBank/DDBJ databases">
        <title>Rhizobium sp. strain KVB221 16S ribosomal RNA gene Genome sequencing and assembly.</title>
        <authorList>
            <person name="Kang M."/>
        </authorList>
    </citation>
    <scope>NUCLEOTIDE SEQUENCE</scope>
    <source>
        <strain evidence="4">KVB221</strain>
    </source>
</reference>
<evidence type="ECO:0000259" key="3">
    <source>
        <dbReference type="PROSITE" id="PS50894"/>
    </source>
</evidence>
<dbReference type="PROSITE" id="PS50894">
    <property type="entry name" value="HPT"/>
    <property type="match status" value="1"/>
</dbReference>
<protein>
    <submittedName>
        <fullName evidence="4">Hpt domain-containing protein</fullName>
    </submittedName>
</protein>
<evidence type="ECO:0000256" key="1">
    <source>
        <dbReference type="ARBA" id="ARBA00023012"/>
    </source>
</evidence>
<dbReference type="EMBL" id="JAEQNC010000021">
    <property type="protein sequence ID" value="MBL0375297.1"/>
    <property type="molecule type" value="Genomic_DNA"/>
</dbReference>
<proteinExistence type="predicted"/>
<dbReference type="AlphaFoldDB" id="A0A936YWP1"/>
<dbReference type="Proteomes" id="UP000633219">
    <property type="component" value="Unassembled WGS sequence"/>
</dbReference>
<dbReference type="RefSeq" id="WP_201663843.1">
    <property type="nucleotide sequence ID" value="NZ_JAEQNC010000021.1"/>
</dbReference>
<organism evidence="4 5">
    <name type="scientific">Rhizobium setariae</name>
    <dbReference type="NCBI Taxonomy" id="2801340"/>
    <lineage>
        <taxon>Bacteria</taxon>
        <taxon>Pseudomonadati</taxon>
        <taxon>Pseudomonadota</taxon>
        <taxon>Alphaproteobacteria</taxon>
        <taxon>Hyphomicrobiales</taxon>
        <taxon>Rhizobiaceae</taxon>
        <taxon>Rhizobium/Agrobacterium group</taxon>
        <taxon>Rhizobium</taxon>
    </lineage>
</organism>
<evidence type="ECO:0000256" key="2">
    <source>
        <dbReference type="PROSITE-ProRule" id="PRU00110"/>
    </source>
</evidence>
<comment type="caution">
    <text evidence="4">The sequence shown here is derived from an EMBL/GenBank/DDBJ whole genome shotgun (WGS) entry which is preliminary data.</text>
</comment>
<dbReference type="Gene3D" id="1.20.120.160">
    <property type="entry name" value="HPT domain"/>
    <property type="match status" value="1"/>
</dbReference>
<name>A0A936YWP1_9HYPH</name>
<evidence type="ECO:0000313" key="4">
    <source>
        <dbReference type="EMBL" id="MBL0375297.1"/>
    </source>
</evidence>
<dbReference type="GO" id="GO:0004672">
    <property type="term" value="F:protein kinase activity"/>
    <property type="evidence" value="ECO:0007669"/>
    <property type="project" value="UniProtKB-ARBA"/>
</dbReference>
<gene>
    <name evidence="4" type="ORF">JJB09_25100</name>
</gene>
<feature type="modified residue" description="Phosphohistidine" evidence="2">
    <location>
        <position position="57"/>
    </location>
</feature>